<feature type="non-terminal residue" evidence="1">
    <location>
        <position position="98"/>
    </location>
</feature>
<sequence length="98" mass="10814">MVAPPQAHHLPYNDGPLPSAISRQSFSLASATQSSYSTLSSMTDGYKLGDIPLSIKPKRKRASSKQLEVLNHVFETTSFPSTEMRHKLARELGMTPRT</sequence>
<evidence type="ECO:0000313" key="1">
    <source>
        <dbReference type="EMBL" id="KAJ1677759.1"/>
    </source>
</evidence>
<protein>
    <submittedName>
        <fullName evidence="1">Uncharacterized protein</fullName>
    </submittedName>
</protein>
<proteinExistence type="predicted"/>
<gene>
    <name evidence="1" type="ORF">EV182_005500</name>
</gene>
<organism evidence="1 2">
    <name type="scientific">Spiromyces aspiralis</name>
    <dbReference type="NCBI Taxonomy" id="68401"/>
    <lineage>
        <taxon>Eukaryota</taxon>
        <taxon>Fungi</taxon>
        <taxon>Fungi incertae sedis</taxon>
        <taxon>Zoopagomycota</taxon>
        <taxon>Kickxellomycotina</taxon>
        <taxon>Kickxellomycetes</taxon>
        <taxon>Kickxellales</taxon>
        <taxon>Kickxellaceae</taxon>
        <taxon>Spiromyces</taxon>
    </lineage>
</organism>
<dbReference type="Proteomes" id="UP001145114">
    <property type="component" value="Unassembled WGS sequence"/>
</dbReference>
<name>A0ACC1HMN5_9FUNG</name>
<keyword evidence="2" id="KW-1185">Reference proteome</keyword>
<evidence type="ECO:0000313" key="2">
    <source>
        <dbReference type="Proteomes" id="UP001145114"/>
    </source>
</evidence>
<accession>A0ACC1HMN5</accession>
<reference evidence="1" key="1">
    <citation type="submission" date="2022-06" db="EMBL/GenBank/DDBJ databases">
        <title>Phylogenomic reconstructions and comparative analyses of Kickxellomycotina fungi.</title>
        <authorList>
            <person name="Reynolds N.K."/>
            <person name="Stajich J.E."/>
            <person name="Barry K."/>
            <person name="Grigoriev I.V."/>
            <person name="Crous P."/>
            <person name="Smith M.E."/>
        </authorList>
    </citation>
    <scope>NUCLEOTIDE SEQUENCE</scope>
    <source>
        <strain evidence="1">RSA 2271</strain>
    </source>
</reference>
<comment type="caution">
    <text evidence="1">The sequence shown here is derived from an EMBL/GenBank/DDBJ whole genome shotgun (WGS) entry which is preliminary data.</text>
</comment>
<dbReference type="EMBL" id="JAMZIH010001985">
    <property type="protein sequence ID" value="KAJ1677759.1"/>
    <property type="molecule type" value="Genomic_DNA"/>
</dbReference>